<reference evidence="4" key="1">
    <citation type="submission" date="2016-10" db="EMBL/GenBank/DDBJ databases">
        <authorList>
            <person name="Varghese N."/>
            <person name="Submissions S."/>
        </authorList>
    </citation>
    <scope>NUCLEOTIDE SEQUENCE [LARGE SCALE GENOMIC DNA]</scope>
    <source>
        <strain evidence="4">DSM 23317</strain>
    </source>
</reference>
<accession>A0A1G8WYF6</accession>
<name>A0A1G8WYF6_9GAMM</name>
<evidence type="ECO:0000313" key="4">
    <source>
        <dbReference type="Proteomes" id="UP000199527"/>
    </source>
</evidence>
<dbReference type="PROSITE" id="PS51257">
    <property type="entry name" value="PROKAR_LIPOPROTEIN"/>
    <property type="match status" value="1"/>
</dbReference>
<evidence type="ECO:0000256" key="1">
    <source>
        <dbReference type="SAM" id="SignalP"/>
    </source>
</evidence>
<keyword evidence="1" id="KW-0732">Signal</keyword>
<dbReference type="OrthoDB" id="1357684at2"/>
<evidence type="ECO:0000259" key="2">
    <source>
        <dbReference type="Pfam" id="PF12690"/>
    </source>
</evidence>
<dbReference type="Gene3D" id="2.60.40.2360">
    <property type="entry name" value="Intracellular proteinase inhibitor BsuPI"/>
    <property type="match status" value="1"/>
</dbReference>
<keyword evidence="4" id="KW-1185">Reference proteome</keyword>
<gene>
    <name evidence="3" type="ORF">SAMN04488540_11439</name>
</gene>
<dbReference type="InterPro" id="IPR038144">
    <property type="entry name" value="IPI"/>
</dbReference>
<feature type="chain" id="PRO_5011478403" evidence="1">
    <location>
        <begin position="22"/>
        <end position="168"/>
    </location>
</feature>
<sequence>MKHLWILTLAMALSGCGSEVATEAASVTPPKAPLQAAETPTLVQETAMSVLTMALEVPNTQWSRDQALPVTLTISNDTEGDTEVTILSGMTADLVMTGAEGVVWQFSHEMMFTQALREWYIGAGTVKTLSFTISSERLSALAPGKYTLQAVLNTREHPETAPLVIQLK</sequence>
<organism evidence="3 4">
    <name type="scientific">Ferrimonas sediminum</name>
    <dbReference type="NCBI Taxonomy" id="718193"/>
    <lineage>
        <taxon>Bacteria</taxon>
        <taxon>Pseudomonadati</taxon>
        <taxon>Pseudomonadota</taxon>
        <taxon>Gammaproteobacteria</taxon>
        <taxon>Alteromonadales</taxon>
        <taxon>Ferrimonadaceae</taxon>
        <taxon>Ferrimonas</taxon>
    </lineage>
</organism>
<feature type="domain" description="Intracellular proteinase inhibitor BsuPI" evidence="2">
    <location>
        <begin position="60"/>
        <end position="156"/>
    </location>
</feature>
<feature type="signal peptide" evidence="1">
    <location>
        <begin position="1"/>
        <end position="21"/>
    </location>
</feature>
<dbReference type="AlphaFoldDB" id="A0A1G8WYF6"/>
<protein>
    <submittedName>
        <fullName evidence="3">Intracellular proteinase inhibitor</fullName>
    </submittedName>
</protein>
<dbReference type="RefSeq" id="WP_090366736.1">
    <property type="nucleotide sequence ID" value="NZ_FNEM01000014.1"/>
</dbReference>
<dbReference type="InterPro" id="IPR020481">
    <property type="entry name" value="Intracell_prot_inh_BsuPI"/>
</dbReference>
<dbReference type="Proteomes" id="UP000199527">
    <property type="component" value="Unassembled WGS sequence"/>
</dbReference>
<dbReference type="EMBL" id="FNEM01000014">
    <property type="protein sequence ID" value="SDJ83409.1"/>
    <property type="molecule type" value="Genomic_DNA"/>
</dbReference>
<dbReference type="Pfam" id="PF12690">
    <property type="entry name" value="BsuPI"/>
    <property type="match status" value="1"/>
</dbReference>
<evidence type="ECO:0000313" key="3">
    <source>
        <dbReference type="EMBL" id="SDJ83409.1"/>
    </source>
</evidence>
<proteinExistence type="predicted"/>